<evidence type="ECO:0000259" key="1">
    <source>
        <dbReference type="PROSITE" id="PS51787"/>
    </source>
</evidence>
<reference evidence="3" key="1">
    <citation type="journal article" date="2019" name="Int. J. Syst. Evol. Microbiol.">
        <title>The Global Catalogue of Microorganisms (GCM) 10K type strain sequencing project: providing services to taxonomists for standard genome sequencing and annotation.</title>
        <authorList>
            <consortium name="The Broad Institute Genomics Platform"/>
            <consortium name="The Broad Institute Genome Sequencing Center for Infectious Disease"/>
            <person name="Wu L."/>
            <person name="Ma J."/>
        </authorList>
    </citation>
    <scope>NUCLEOTIDE SEQUENCE [LARGE SCALE GENOMIC DNA]</scope>
    <source>
        <strain evidence="3">JCM 18542</strain>
    </source>
</reference>
<evidence type="ECO:0000313" key="3">
    <source>
        <dbReference type="Proteomes" id="UP001500839"/>
    </source>
</evidence>
<keyword evidence="3" id="KW-1185">Reference proteome</keyword>
<dbReference type="PANTHER" id="PTHR46732:SF8">
    <property type="entry name" value="ATP-DEPENDENT PROTEASE LA (LON) DOMAIN PROTEIN"/>
    <property type="match status" value="1"/>
</dbReference>
<organism evidence="2 3">
    <name type="scientific">Tomitella cavernea</name>
    <dbReference type="NCBI Taxonomy" id="1387982"/>
    <lineage>
        <taxon>Bacteria</taxon>
        <taxon>Bacillati</taxon>
        <taxon>Actinomycetota</taxon>
        <taxon>Actinomycetes</taxon>
        <taxon>Mycobacteriales</taxon>
        <taxon>Tomitella</taxon>
    </lineage>
</organism>
<proteinExistence type="predicted"/>
<dbReference type="Pfam" id="PF02190">
    <property type="entry name" value="LON_substr_bdg"/>
    <property type="match status" value="1"/>
</dbReference>
<dbReference type="PROSITE" id="PS51787">
    <property type="entry name" value="LON_N"/>
    <property type="match status" value="1"/>
</dbReference>
<protein>
    <submittedName>
        <fullName evidence="2">LON peptidase substrate-binding domain-containing protein</fullName>
    </submittedName>
</protein>
<gene>
    <name evidence="2" type="ORF">GCM10023353_34050</name>
</gene>
<evidence type="ECO:0000313" key="2">
    <source>
        <dbReference type="EMBL" id="GAA4822660.1"/>
    </source>
</evidence>
<accession>A0ABP9D071</accession>
<name>A0ABP9D071_9ACTN</name>
<comment type="caution">
    <text evidence="2">The sequence shown here is derived from an EMBL/GenBank/DDBJ whole genome shotgun (WGS) entry which is preliminary data.</text>
</comment>
<sequence length="213" mass="23242">MLDAMQTLPMFPLGGVALPGERLPLHIFEPRYRQLLEDCLTAPDGPLFGSVLIERGSEVGGGDARTAVGSRMRITGHRGIAPGRHLVECIAESRITVVRWLDDAPYPRAEVRDWPDEPGPPDVDMSAVVSDIADLYSAIDRLAEKQEAESPPPPRFDELPMDPGDRLYALAAQVPMGQSDRQSVLAAPGILERRDALREAIASVQSIIDFQLA</sequence>
<dbReference type="PANTHER" id="PTHR46732">
    <property type="entry name" value="ATP-DEPENDENT PROTEASE LA (LON) DOMAIN PROTEIN"/>
    <property type="match status" value="1"/>
</dbReference>
<feature type="domain" description="Lon N-terminal" evidence="1">
    <location>
        <begin position="5"/>
        <end position="205"/>
    </location>
</feature>
<dbReference type="SUPFAM" id="SSF88697">
    <property type="entry name" value="PUA domain-like"/>
    <property type="match status" value="1"/>
</dbReference>
<dbReference type="Proteomes" id="UP001500839">
    <property type="component" value="Unassembled WGS sequence"/>
</dbReference>
<dbReference type="EMBL" id="BAABKQ010000001">
    <property type="protein sequence ID" value="GAA4822660.1"/>
    <property type="molecule type" value="Genomic_DNA"/>
</dbReference>
<dbReference type="InterPro" id="IPR046336">
    <property type="entry name" value="Lon_prtase_N_sf"/>
</dbReference>
<dbReference type="InterPro" id="IPR015947">
    <property type="entry name" value="PUA-like_sf"/>
</dbReference>
<dbReference type="InterPro" id="IPR003111">
    <property type="entry name" value="Lon_prtase_N"/>
</dbReference>
<dbReference type="SMART" id="SM00464">
    <property type="entry name" value="LON"/>
    <property type="match status" value="1"/>
</dbReference>
<dbReference type="Gene3D" id="2.30.130.40">
    <property type="entry name" value="LON domain-like"/>
    <property type="match status" value="1"/>
</dbReference>